<feature type="transmembrane region" description="Helical" evidence="5">
    <location>
        <begin position="145"/>
        <end position="168"/>
    </location>
</feature>
<dbReference type="OrthoDB" id="9255971at2"/>
<evidence type="ECO:0000256" key="2">
    <source>
        <dbReference type="ARBA" id="ARBA00022692"/>
    </source>
</evidence>
<dbReference type="RefSeq" id="WP_093034334.1">
    <property type="nucleotide sequence ID" value="NZ_FMZV01000013.1"/>
</dbReference>
<evidence type="ECO:0000313" key="7">
    <source>
        <dbReference type="EMBL" id="SDE04045.1"/>
    </source>
</evidence>
<dbReference type="GO" id="GO:0043190">
    <property type="term" value="C:ATP-binding cassette (ABC) transporter complex"/>
    <property type="evidence" value="ECO:0007669"/>
    <property type="project" value="InterPro"/>
</dbReference>
<keyword evidence="4 5" id="KW-0472">Membrane</keyword>
<feature type="transmembrane region" description="Helical" evidence="5">
    <location>
        <begin position="37"/>
        <end position="56"/>
    </location>
</feature>
<keyword evidence="5" id="KW-1003">Cell membrane</keyword>
<feature type="domain" description="ABC transmembrane type-2" evidence="6">
    <location>
        <begin position="32"/>
        <end position="290"/>
    </location>
</feature>
<evidence type="ECO:0000313" key="8">
    <source>
        <dbReference type="Proteomes" id="UP000199628"/>
    </source>
</evidence>
<feature type="transmembrane region" description="Helical" evidence="5">
    <location>
        <begin position="110"/>
        <end position="133"/>
    </location>
</feature>
<reference evidence="8" key="1">
    <citation type="submission" date="2016-10" db="EMBL/GenBank/DDBJ databases">
        <authorList>
            <person name="Varghese N."/>
            <person name="Submissions S."/>
        </authorList>
    </citation>
    <scope>NUCLEOTIDE SEQUENCE [LARGE SCALE GENOMIC DNA]</scope>
    <source>
        <strain evidence="8">CGMCC 1.9108</strain>
    </source>
</reference>
<keyword evidence="2 5" id="KW-0812">Transmembrane</keyword>
<evidence type="ECO:0000256" key="1">
    <source>
        <dbReference type="ARBA" id="ARBA00004141"/>
    </source>
</evidence>
<dbReference type="STRING" id="639004.SAMN04488239_11346"/>
<feature type="transmembrane region" description="Helical" evidence="5">
    <location>
        <begin position="267"/>
        <end position="287"/>
    </location>
</feature>
<name>A0A1G6ZQB8_9RHOB</name>
<dbReference type="InterPro" id="IPR013525">
    <property type="entry name" value="ABC2_TM"/>
</dbReference>
<dbReference type="PANTHER" id="PTHR43229:SF2">
    <property type="entry name" value="NODULATION PROTEIN J"/>
    <property type="match status" value="1"/>
</dbReference>
<dbReference type="PRINTS" id="PR00164">
    <property type="entry name" value="ABC2TRNSPORT"/>
</dbReference>
<dbReference type="InterPro" id="IPR000412">
    <property type="entry name" value="ABC_2_transport"/>
</dbReference>
<dbReference type="InterPro" id="IPR051784">
    <property type="entry name" value="Nod_factor_ABC_transporter"/>
</dbReference>
<dbReference type="Proteomes" id="UP000199628">
    <property type="component" value="Unassembled WGS sequence"/>
</dbReference>
<organism evidence="7 8">
    <name type="scientific">Ruegeria marina</name>
    <dbReference type="NCBI Taxonomy" id="639004"/>
    <lineage>
        <taxon>Bacteria</taxon>
        <taxon>Pseudomonadati</taxon>
        <taxon>Pseudomonadota</taxon>
        <taxon>Alphaproteobacteria</taxon>
        <taxon>Rhodobacterales</taxon>
        <taxon>Roseobacteraceae</taxon>
        <taxon>Ruegeria</taxon>
    </lineage>
</organism>
<evidence type="ECO:0000256" key="3">
    <source>
        <dbReference type="ARBA" id="ARBA00022989"/>
    </source>
</evidence>
<gene>
    <name evidence="7" type="ORF">SAMN04488239_11346</name>
</gene>
<dbReference type="GO" id="GO:0140359">
    <property type="term" value="F:ABC-type transporter activity"/>
    <property type="evidence" value="ECO:0007669"/>
    <property type="project" value="InterPro"/>
</dbReference>
<evidence type="ECO:0000256" key="5">
    <source>
        <dbReference type="RuleBase" id="RU361157"/>
    </source>
</evidence>
<accession>A0A1G6ZQB8</accession>
<dbReference type="PROSITE" id="PS51012">
    <property type="entry name" value="ABC_TM2"/>
    <property type="match status" value="1"/>
</dbReference>
<keyword evidence="8" id="KW-1185">Reference proteome</keyword>
<sequence>MIAADQMTGAIDTRVIWALWRREVTSYLRDRSQVFGGFSRTVLWLVILGFGLGATLREIEGYSYSQYILPGVMVLNVLFASMQSAFALVYDRKHGLLRQVLVSPAPLMSVTLGKLSGGATIAVLQGSIPLLFAPVIGVPLSLPGLLAAWAVMFAMGFALTGVGVVIALRLKGLQGFGSISNGVIQPLYFLSGSIFPLKGIVGGIGFLDIPQGLRDELRSHGIYAIGGGWVVELPLWLEVIVRANPISYQLDLMREALLGYHQLPQDLGLAICAGFPLAALAAAYWALSNIRQG</sequence>
<dbReference type="EMBL" id="FMZV01000013">
    <property type="protein sequence ID" value="SDE04045.1"/>
    <property type="molecule type" value="Genomic_DNA"/>
</dbReference>
<feature type="transmembrane region" description="Helical" evidence="5">
    <location>
        <begin position="68"/>
        <end position="90"/>
    </location>
</feature>
<keyword evidence="5" id="KW-0813">Transport</keyword>
<dbReference type="InterPro" id="IPR047817">
    <property type="entry name" value="ABC2_TM_bact-type"/>
</dbReference>
<proteinExistence type="inferred from homology"/>
<dbReference type="Pfam" id="PF01061">
    <property type="entry name" value="ABC2_membrane"/>
    <property type="match status" value="1"/>
</dbReference>
<evidence type="ECO:0000259" key="6">
    <source>
        <dbReference type="PROSITE" id="PS51012"/>
    </source>
</evidence>
<protein>
    <recommendedName>
        <fullName evidence="5">Transport permease protein</fullName>
    </recommendedName>
</protein>
<comment type="subcellular location">
    <subcellularLocation>
        <location evidence="5">Cell inner membrane</location>
        <topology evidence="5">Multi-pass membrane protein</topology>
    </subcellularLocation>
    <subcellularLocation>
        <location evidence="1">Membrane</location>
        <topology evidence="1">Multi-pass membrane protein</topology>
    </subcellularLocation>
</comment>
<keyword evidence="3 5" id="KW-1133">Transmembrane helix</keyword>
<dbReference type="PANTHER" id="PTHR43229">
    <property type="entry name" value="NODULATION PROTEIN J"/>
    <property type="match status" value="1"/>
</dbReference>
<dbReference type="AlphaFoldDB" id="A0A1G6ZQB8"/>
<dbReference type="PIRSF" id="PIRSF006648">
    <property type="entry name" value="DrrB"/>
    <property type="match status" value="1"/>
</dbReference>
<comment type="similarity">
    <text evidence="5">Belongs to the ABC-2 integral membrane protein family.</text>
</comment>
<feature type="transmembrane region" description="Helical" evidence="5">
    <location>
        <begin position="188"/>
        <end position="209"/>
    </location>
</feature>
<evidence type="ECO:0000256" key="4">
    <source>
        <dbReference type="ARBA" id="ARBA00023136"/>
    </source>
</evidence>